<dbReference type="EMBL" id="CP031968">
    <property type="protein sequence ID" value="AXT46822.1"/>
    <property type="molecule type" value="Genomic_DNA"/>
</dbReference>
<evidence type="ECO:0000256" key="12">
    <source>
        <dbReference type="PROSITE-ProRule" id="PRU10144"/>
    </source>
</evidence>
<evidence type="ECO:0000256" key="5">
    <source>
        <dbReference type="ARBA" id="ARBA00022692"/>
    </source>
</evidence>
<dbReference type="AlphaFoldDB" id="A0AAD0RQS6"/>
<evidence type="ECO:0000256" key="14">
    <source>
        <dbReference type="SAM" id="SignalP"/>
    </source>
</evidence>
<evidence type="ECO:0000313" key="18">
    <source>
        <dbReference type="Proteomes" id="UP000259465"/>
    </source>
</evidence>
<feature type="domain" description="TonB-dependent receptor plug" evidence="16">
    <location>
        <begin position="67"/>
        <end position="163"/>
    </location>
</feature>
<dbReference type="Gene3D" id="2.40.170.20">
    <property type="entry name" value="TonB-dependent receptor, beta-barrel domain"/>
    <property type="match status" value="1"/>
</dbReference>
<proteinExistence type="inferred from homology"/>
<gene>
    <name evidence="17" type="ORF">D1345_11725</name>
</gene>
<evidence type="ECO:0000256" key="10">
    <source>
        <dbReference type="ARBA" id="ARBA00023237"/>
    </source>
</evidence>
<dbReference type="SUPFAM" id="SSF56935">
    <property type="entry name" value="Porins"/>
    <property type="match status" value="1"/>
</dbReference>
<evidence type="ECO:0000256" key="11">
    <source>
        <dbReference type="PROSITE-ProRule" id="PRU01360"/>
    </source>
</evidence>
<feature type="chain" id="PRO_5042060050" evidence="14">
    <location>
        <begin position="43"/>
        <end position="754"/>
    </location>
</feature>
<accession>A0AAD0RQS6</accession>
<keyword evidence="3 11" id="KW-0813">Transport</keyword>
<evidence type="ECO:0000256" key="7">
    <source>
        <dbReference type="ARBA" id="ARBA00023077"/>
    </source>
</evidence>
<evidence type="ECO:0000313" key="17">
    <source>
        <dbReference type="EMBL" id="AXT46822.1"/>
    </source>
</evidence>
<dbReference type="InterPro" id="IPR037066">
    <property type="entry name" value="Plug_dom_sf"/>
</dbReference>
<dbReference type="InterPro" id="IPR010949">
    <property type="entry name" value="TonB_Hb/transfer/lactofer_rcpt"/>
</dbReference>
<dbReference type="RefSeq" id="WP_107732599.1">
    <property type="nucleotide sequence ID" value="NZ_CP031968.1"/>
</dbReference>
<feature type="short sequence motif" description="TonB C-terminal box" evidence="12">
    <location>
        <begin position="737"/>
        <end position="754"/>
    </location>
</feature>
<feature type="signal peptide" evidence="14">
    <location>
        <begin position="1"/>
        <end position="42"/>
    </location>
</feature>
<keyword evidence="18" id="KW-1185">Reference proteome</keyword>
<dbReference type="PANTHER" id="PTHR30069">
    <property type="entry name" value="TONB-DEPENDENT OUTER MEMBRANE RECEPTOR"/>
    <property type="match status" value="1"/>
</dbReference>
<name>A0AAD0RQS6_9NEIS</name>
<dbReference type="InterPro" id="IPR012910">
    <property type="entry name" value="Plug_dom"/>
</dbReference>
<sequence>MPCSRLSPPCPDSIFRAPNPPRFRPKALVLSLACLAAPSVWAAEAPARLDTVHVTADGPQARVGSNKLDREEIERPQARSLAEVLDALPGVNAGGSPRPGGQTINVWGFDAVEHVPVTLDGTAQNFDKYQQGTSFVDPELLGSVEVLKGGHSPFYGNGAFGGVVKAETKTVSELLLPGKSVGGFAKLSYQDNGHRFGQSLAAYTGGAGKPLDLLAYITHSRGGDGEQANGRTYHFSGGSQRSGMLKLTWRPAIGHQFKLGFVQQSEQLRTPWAARGGDIPAPTEWETQKLGLEEAWLKKTVWREQDVDSVSAEWSYASPDLSWLDWQLTYSQSRRFQHDRRPESAWKVDFRNSYGQESWVTQRDKTLEFRNVANVGEGWASQTITTGVSWSQKDWDPLTYLAPQAKNADYNYGWINPYGSSKGKETMRSAYWVHEWRPLAELKIMPSLRYDHVQLQGRPNLAPIYSDASAGHDYRPVSYAGWSPRLALAWQFAPSWTVDAAYAHTWRAPNVDEVYHVQTRNSTLSGTSRQLKPETLDALRLGVSFDGVGVLATGDRLSASLAWFQQNVHDNIWMRLGNKRTGDAPGVEPPKGTGFYRNLPGYVIQGFELDSHYQWRGWFGSLSLSAMTGQHAHSLRDPWGKSEPMVQIPPRKAVLTLGHTFRKLGLTVGGQGKFVRAQDRVPQAVNPEVIYGFAPQHGYALAGLFASWQPTGKLKGVEVRAAVDNLFNREYTPYLTEGAEGMGRAIRTSVSWRF</sequence>
<keyword evidence="8 11" id="KW-0472">Membrane</keyword>
<dbReference type="CDD" id="cd01347">
    <property type="entry name" value="ligand_gated_channel"/>
    <property type="match status" value="1"/>
</dbReference>
<dbReference type="Proteomes" id="UP000259465">
    <property type="component" value="Chromosome"/>
</dbReference>
<protein>
    <submittedName>
        <fullName evidence="17">TonB-dependent hemoglobin/transferrin/lactoferrin family receptor</fullName>
    </submittedName>
</protein>
<dbReference type="InterPro" id="IPR039426">
    <property type="entry name" value="TonB-dep_rcpt-like"/>
</dbReference>
<comment type="similarity">
    <text evidence="2 11 13">Belongs to the TonB-dependent receptor family.</text>
</comment>
<evidence type="ECO:0000256" key="2">
    <source>
        <dbReference type="ARBA" id="ARBA00009810"/>
    </source>
</evidence>
<keyword evidence="6 14" id="KW-0732">Signal</keyword>
<dbReference type="InterPro" id="IPR010917">
    <property type="entry name" value="TonB_rcpt_CS"/>
</dbReference>
<dbReference type="KEGG" id="crz:D1345_11725"/>
<evidence type="ECO:0000256" key="4">
    <source>
        <dbReference type="ARBA" id="ARBA00022452"/>
    </source>
</evidence>
<dbReference type="GO" id="GO:0015344">
    <property type="term" value="F:siderophore uptake transmembrane transporter activity"/>
    <property type="evidence" value="ECO:0007669"/>
    <property type="project" value="TreeGrafter"/>
</dbReference>
<keyword evidence="5 11" id="KW-0812">Transmembrane</keyword>
<evidence type="ECO:0000256" key="13">
    <source>
        <dbReference type="RuleBase" id="RU003357"/>
    </source>
</evidence>
<dbReference type="GO" id="GO:0015232">
    <property type="term" value="F:heme transmembrane transporter activity"/>
    <property type="evidence" value="ECO:0007669"/>
    <property type="project" value="InterPro"/>
</dbReference>
<dbReference type="GO" id="GO:0044718">
    <property type="term" value="P:siderophore transmembrane transport"/>
    <property type="evidence" value="ECO:0007669"/>
    <property type="project" value="TreeGrafter"/>
</dbReference>
<dbReference type="InterPro" id="IPR000531">
    <property type="entry name" value="Beta-barrel_TonB"/>
</dbReference>
<dbReference type="NCBIfam" id="TIGR01786">
    <property type="entry name" value="TonB-hemlactrns"/>
    <property type="match status" value="1"/>
</dbReference>
<dbReference type="Pfam" id="PF07715">
    <property type="entry name" value="Plug"/>
    <property type="match status" value="1"/>
</dbReference>
<keyword evidence="7 13" id="KW-0798">TonB box</keyword>
<evidence type="ECO:0000259" key="16">
    <source>
        <dbReference type="Pfam" id="PF07715"/>
    </source>
</evidence>
<dbReference type="PROSITE" id="PS01156">
    <property type="entry name" value="TONB_DEPENDENT_REC_2"/>
    <property type="match status" value="1"/>
</dbReference>
<organism evidence="17 18">
    <name type="scientific">Chromobacterium rhizoryzae</name>
    <dbReference type="NCBI Taxonomy" id="1778675"/>
    <lineage>
        <taxon>Bacteria</taxon>
        <taxon>Pseudomonadati</taxon>
        <taxon>Pseudomonadota</taxon>
        <taxon>Betaproteobacteria</taxon>
        <taxon>Neisseriales</taxon>
        <taxon>Chromobacteriaceae</taxon>
        <taxon>Chromobacterium</taxon>
    </lineage>
</organism>
<keyword evidence="10 11" id="KW-0998">Cell outer membrane</keyword>
<evidence type="ECO:0000256" key="6">
    <source>
        <dbReference type="ARBA" id="ARBA00022729"/>
    </source>
</evidence>
<keyword evidence="4 11" id="KW-1134">Transmembrane beta strand</keyword>
<reference evidence="17 18" key="1">
    <citation type="submission" date="2018-08" db="EMBL/GenBank/DDBJ databases">
        <title>Complete genome sequence of JP2-74.</title>
        <authorList>
            <person name="Wu L."/>
        </authorList>
    </citation>
    <scope>NUCLEOTIDE SEQUENCE [LARGE SCALE GENOMIC DNA]</scope>
    <source>
        <strain evidence="17 18">JP2-74</strain>
    </source>
</reference>
<evidence type="ECO:0000256" key="9">
    <source>
        <dbReference type="ARBA" id="ARBA00023170"/>
    </source>
</evidence>
<comment type="subcellular location">
    <subcellularLocation>
        <location evidence="1 11">Cell outer membrane</location>
        <topology evidence="1 11">Multi-pass membrane protein</topology>
    </subcellularLocation>
</comment>
<evidence type="ECO:0000256" key="1">
    <source>
        <dbReference type="ARBA" id="ARBA00004571"/>
    </source>
</evidence>
<dbReference type="GO" id="GO:0009279">
    <property type="term" value="C:cell outer membrane"/>
    <property type="evidence" value="ECO:0007669"/>
    <property type="project" value="UniProtKB-SubCell"/>
</dbReference>
<dbReference type="InterPro" id="IPR036942">
    <property type="entry name" value="Beta-barrel_TonB_sf"/>
</dbReference>
<keyword evidence="9 17" id="KW-0675">Receptor</keyword>
<dbReference type="NCBIfam" id="TIGR01785">
    <property type="entry name" value="TonB-hemin"/>
    <property type="match status" value="1"/>
</dbReference>
<feature type="domain" description="TonB-dependent receptor-like beta-barrel" evidence="15">
    <location>
        <begin position="268"/>
        <end position="726"/>
    </location>
</feature>
<evidence type="ECO:0000256" key="8">
    <source>
        <dbReference type="ARBA" id="ARBA00023136"/>
    </source>
</evidence>
<dbReference type="PANTHER" id="PTHR30069:SF56">
    <property type="entry name" value="TONB-DEPENDENT HEME RECEPTOR A"/>
    <property type="match status" value="1"/>
</dbReference>
<dbReference type="Gene3D" id="2.170.130.10">
    <property type="entry name" value="TonB-dependent receptor, plug domain"/>
    <property type="match status" value="1"/>
</dbReference>
<evidence type="ECO:0000259" key="15">
    <source>
        <dbReference type="Pfam" id="PF00593"/>
    </source>
</evidence>
<dbReference type="Pfam" id="PF00593">
    <property type="entry name" value="TonB_dep_Rec_b-barrel"/>
    <property type="match status" value="1"/>
</dbReference>
<dbReference type="PROSITE" id="PS52016">
    <property type="entry name" value="TONB_DEPENDENT_REC_3"/>
    <property type="match status" value="1"/>
</dbReference>
<evidence type="ECO:0000256" key="3">
    <source>
        <dbReference type="ARBA" id="ARBA00022448"/>
    </source>
</evidence>
<dbReference type="InterPro" id="IPR011276">
    <property type="entry name" value="TonB_haem/Hb_rcpt"/>
</dbReference>